<reference evidence="3" key="1">
    <citation type="submission" date="2020-11" db="EMBL/GenBank/DDBJ databases">
        <authorList>
            <person name="Tran Van P."/>
        </authorList>
    </citation>
    <scope>NUCLEOTIDE SEQUENCE</scope>
</reference>
<sequence length="130" mass="14757">FFAFAVFFMSQVELITRFLSDGDVTEESSERPALEVAIGGTVFSLVTVATSSLLIHGIRKAERKLMIPWLCVSFLVLIAWALALFALFLRLFLVGFHWMLFVVPMVASLFVHPVGIHFFLVVYSHFKDRD</sequence>
<evidence type="ECO:0000259" key="2">
    <source>
        <dbReference type="Pfam" id="PF22954"/>
    </source>
</evidence>
<dbReference type="AlphaFoldDB" id="A0A7R9A2X5"/>
<protein>
    <recommendedName>
        <fullName evidence="2">DUF7027 domain-containing protein</fullName>
    </recommendedName>
</protein>
<gene>
    <name evidence="3" type="ORF">DSTB1V02_LOCUS6118</name>
</gene>
<organism evidence="3">
    <name type="scientific">Darwinula stevensoni</name>
    <dbReference type="NCBI Taxonomy" id="69355"/>
    <lineage>
        <taxon>Eukaryota</taxon>
        <taxon>Metazoa</taxon>
        <taxon>Ecdysozoa</taxon>
        <taxon>Arthropoda</taxon>
        <taxon>Crustacea</taxon>
        <taxon>Oligostraca</taxon>
        <taxon>Ostracoda</taxon>
        <taxon>Podocopa</taxon>
        <taxon>Podocopida</taxon>
        <taxon>Darwinulocopina</taxon>
        <taxon>Darwinuloidea</taxon>
        <taxon>Darwinulidae</taxon>
        <taxon>Darwinula</taxon>
    </lineage>
</organism>
<feature type="non-terminal residue" evidence="3">
    <location>
        <position position="1"/>
    </location>
</feature>
<evidence type="ECO:0000313" key="4">
    <source>
        <dbReference type="Proteomes" id="UP000677054"/>
    </source>
</evidence>
<dbReference type="InterPro" id="IPR054291">
    <property type="entry name" value="DUF7027"/>
</dbReference>
<dbReference type="EMBL" id="CAJPEV010001084">
    <property type="protein sequence ID" value="CAG0890613.1"/>
    <property type="molecule type" value="Genomic_DNA"/>
</dbReference>
<proteinExistence type="predicted"/>
<dbReference type="EMBL" id="LR900601">
    <property type="protein sequence ID" value="CAD7246264.1"/>
    <property type="molecule type" value="Genomic_DNA"/>
</dbReference>
<feature type="domain" description="DUF7027" evidence="2">
    <location>
        <begin position="31"/>
        <end position="85"/>
    </location>
</feature>
<accession>A0A7R9A2X5</accession>
<dbReference type="Pfam" id="PF22954">
    <property type="entry name" value="DUF7027"/>
    <property type="match status" value="1"/>
</dbReference>
<keyword evidence="1" id="KW-0472">Membrane</keyword>
<feature type="transmembrane region" description="Helical" evidence="1">
    <location>
        <begin position="98"/>
        <end position="123"/>
    </location>
</feature>
<dbReference type="Proteomes" id="UP000677054">
    <property type="component" value="Unassembled WGS sequence"/>
</dbReference>
<evidence type="ECO:0000256" key="1">
    <source>
        <dbReference type="SAM" id="Phobius"/>
    </source>
</evidence>
<keyword evidence="1" id="KW-1133">Transmembrane helix</keyword>
<keyword evidence="4" id="KW-1185">Reference proteome</keyword>
<feature type="transmembrane region" description="Helical" evidence="1">
    <location>
        <begin position="36"/>
        <end position="55"/>
    </location>
</feature>
<name>A0A7R9A2X5_9CRUS</name>
<feature type="transmembrane region" description="Helical" evidence="1">
    <location>
        <begin position="67"/>
        <end position="92"/>
    </location>
</feature>
<evidence type="ECO:0000313" key="3">
    <source>
        <dbReference type="EMBL" id="CAD7246264.1"/>
    </source>
</evidence>
<keyword evidence="1" id="KW-0812">Transmembrane</keyword>